<proteinExistence type="predicted"/>
<feature type="region of interest" description="Disordered" evidence="1">
    <location>
        <begin position="482"/>
        <end position="507"/>
    </location>
</feature>
<protein>
    <recommendedName>
        <fullName evidence="4">CCHC-type domain-containing protein</fullName>
    </recommendedName>
</protein>
<dbReference type="InterPro" id="IPR001969">
    <property type="entry name" value="Aspartic_peptidase_AS"/>
</dbReference>
<dbReference type="GO" id="GO:0004190">
    <property type="term" value="F:aspartic-type endopeptidase activity"/>
    <property type="evidence" value="ECO:0007669"/>
    <property type="project" value="InterPro"/>
</dbReference>
<feature type="region of interest" description="Disordered" evidence="1">
    <location>
        <begin position="186"/>
        <end position="222"/>
    </location>
</feature>
<feature type="region of interest" description="Disordered" evidence="1">
    <location>
        <begin position="756"/>
        <end position="777"/>
    </location>
</feature>
<dbReference type="PROSITE" id="PS00141">
    <property type="entry name" value="ASP_PROTEASE"/>
    <property type="match status" value="1"/>
</dbReference>
<comment type="caution">
    <text evidence="2">The sequence shown here is derived from an EMBL/GenBank/DDBJ whole genome shotgun (WGS) entry which is preliminary data.</text>
</comment>
<name>A0A8H5B9E2_9AGAR</name>
<feature type="region of interest" description="Disordered" evidence="1">
    <location>
        <begin position="389"/>
        <end position="434"/>
    </location>
</feature>
<feature type="compositionally biased region" description="Basic and acidic residues" evidence="1">
    <location>
        <begin position="190"/>
        <end position="216"/>
    </location>
</feature>
<dbReference type="EMBL" id="JAACJK010000180">
    <property type="protein sequence ID" value="KAF5318293.1"/>
    <property type="molecule type" value="Genomic_DNA"/>
</dbReference>
<feature type="compositionally biased region" description="Polar residues" evidence="1">
    <location>
        <begin position="422"/>
        <end position="434"/>
    </location>
</feature>
<gene>
    <name evidence="2" type="ORF">D9611_014340</name>
</gene>
<dbReference type="GO" id="GO:0006508">
    <property type="term" value="P:proteolysis"/>
    <property type="evidence" value="ECO:0007669"/>
    <property type="project" value="InterPro"/>
</dbReference>
<dbReference type="CDD" id="cd00303">
    <property type="entry name" value="retropepsin_like"/>
    <property type="match status" value="1"/>
</dbReference>
<feature type="compositionally biased region" description="Low complexity" evidence="1">
    <location>
        <begin position="119"/>
        <end position="129"/>
    </location>
</feature>
<sequence>MGHIRILLIHSHGPPPLNALQQQQQHSNYTFEPQAQWNEYQGNAQQYQQNAQAQGFQQHPQTFNANRWYQRPNMCRPYVAPAVHWNTRQMPQQQFQPAFINNPTPVTGQVESPMEHENTNATQQTTEQQPPVLISAEDLESMLRRIAVLEAPAPPPPQRPRSDPQAVAYNSLLQRLAAAEGANEVLRNQLNDRPRQRSRSRERGREALDVKMKPQEPDTYDGTPERLETWLNQLALVWASSPSKFQDTRVRILYTFSKMRGGNAEAWVNVKQPMYLAREIGWDSWDAFIDELRKTFPSENRRIRAIHEVKTMRMDGRKPVQDFFIQWDRWAPFTGMNDAGLLVFLLEAVTSGLRHNMSNRYNLIALDTCEKFKEAAIETDNNWRFNQQLTGQTTGISNPPKLRAFKPFEKKSPNDVPKPVTSPATNPPSATKTTAPLPAEAEALSKKACFNCGALDHKVASCPRPKKPKHIIRNMVLEGHHSEPTTSADILSTPCEPNPSPADTSNSLPVADDLPPTKHPTVTCEEVPDPSLLKPHPFLPADCPVLLCLADDLPNLKPTTFTPTESHIINNLSHPEIAATQEPDPIPELISIEDDDAPETPSLEEYPQSLREITAEVLTALREKPIQPALELLSDLHLPRHTIAHVTKSPEDGSTTVPKALSQLLLHASFQTTNNDIAFDADALLDSGASECYIDAAYAESIGLSTVPLAHPVPAYNADGTENVAGLISATATMFMRIGAHTERIKLFLSTGGREKYSSSDAPAPAVTPFPGSKTTSHELQIRNTPSTTAIQCNA</sequence>
<dbReference type="PANTHER" id="PTHR15503:SF22">
    <property type="entry name" value="TRANSPOSON TY3-I GAG POLYPROTEIN"/>
    <property type="match status" value="1"/>
</dbReference>
<evidence type="ECO:0000313" key="2">
    <source>
        <dbReference type="EMBL" id="KAF5318293.1"/>
    </source>
</evidence>
<dbReference type="OrthoDB" id="3257486at2759"/>
<dbReference type="PANTHER" id="PTHR15503">
    <property type="entry name" value="LDOC1 RELATED"/>
    <property type="match status" value="1"/>
</dbReference>
<feature type="region of interest" description="Disordered" evidence="1">
    <location>
        <begin position="105"/>
        <end position="131"/>
    </location>
</feature>
<evidence type="ECO:0000313" key="3">
    <source>
        <dbReference type="Proteomes" id="UP000541558"/>
    </source>
</evidence>
<evidence type="ECO:0000256" key="1">
    <source>
        <dbReference type="SAM" id="MobiDB-lite"/>
    </source>
</evidence>
<dbReference type="AlphaFoldDB" id="A0A8H5B9E2"/>
<dbReference type="Proteomes" id="UP000541558">
    <property type="component" value="Unassembled WGS sequence"/>
</dbReference>
<keyword evidence="3" id="KW-1185">Reference proteome</keyword>
<reference evidence="2 3" key="1">
    <citation type="journal article" date="2020" name="ISME J.">
        <title>Uncovering the hidden diversity of litter-decomposition mechanisms in mushroom-forming fungi.</title>
        <authorList>
            <person name="Floudas D."/>
            <person name="Bentzer J."/>
            <person name="Ahren D."/>
            <person name="Johansson T."/>
            <person name="Persson P."/>
            <person name="Tunlid A."/>
        </authorList>
    </citation>
    <scope>NUCLEOTIDE SEQUENCE [LARGE SCALE GENOMIC DNA]</scope>
    <source>
        <strain evidence="2 3">CBS 175.51</strain>
    </source>
</reference>
<dbReference type="InterPro" id="IPR032567">
    <property type="entry name" value="RTL1-rel"/>
</dbReference>
<evidence type="ECO:0008006" key="4">
    <source>
        <dbReference type="Google" id="ProtNLM"/>
    </source>
</evidence>
<accession>A0A8H5B9E2</accession>
<organism evidence="2 3">
    <name type="scientific">Ephemerocybe angulata</name>
    <dbReference type="NCBI Taxonomy" id="980116"/>
    <lineage>
        <taxon>Eukaryota</taxon>
        <taxon>Fungi</taxon>
        <taxon>Dikarya</taxon>
        <taxon>Basidiomycota</taxon>
        <taxon>Agaricomycotina</taxon>
        <taxon>Agaricomycetes</taxon>
        <taxon>Agaricomycetidae</taxon>
        <taxon>Agaricales</taxon>
        <taxon>Agaricineae</taxon>
        <taxon>Psathyrellaceae</taxon>
        <taxon>Ephemerocybe</taxon>
    </lineage>
</organism>